<dbReference type="Gene3D" id="1.10.10.10">
    <property type="entry name" value="Winged helix-like DNA-binding domain superfamily/Winged helix DNA-binding domain"/>
    <property type="match status" value="1"/>
</dbReference>
<dbReference type="GO" id="GO:0032259">
    <property type="term" value="P:methylation"/>
    <property type="evidence" value="ECO:0007669"/>
    <property type="project" value="UniProtKB-KW"/>
</dbReference>
<evidence type="ECO:0000256" key="4">
    <source>
        <dbReference type="ARBA" id="ARBA00022603"/>
    </source>
</evidence>
<sequence>MSETFYATTMDTPIGPLTLTVNDEAICYLDFAPYEAASERFRQWAGRQLGQHAADMVLVEKANHVLLKEADKQLKLYFEGSLQQFDLPLHMHGTPFQKKVWAALEQIPYGETRTYKDIAVMIGQPGAMRAVGGANNRNPVSIIVPCHRVIGASGQMVGYGGGLPIKIALLGLEQTVRNK</sequence>
<dbReference type="InterPro" id="IPR036217">
    <property type="entry name" value="MethylDNA_cys_MeTrfase_DNAb"/>
</dbReference>
<dbReference type="RefSeq" id="WP_312891109.1">
    <property type="nucleotide sequence ID" value="NZ_CBCSLB010000027.1"/>
</dbReference>
<dbReference type="AlphaFoldDB" id="A0A7W5CDM3"/>
<dbReference type="InterPro" id="IPR036631">
    <property type="entry name" value="MGMT_N_sf"/>
</dbReference>
<keyword evidence="3 9" id="KW-0963">Cytoplasm</keyword>
<dbReference type="Pfam" id="PF02870">
    <property type="entry name" value="Methyltransf_1N"/>
    <property type="match status" value="1"/>
</dbReference>
<name>A0A7W5CDM3_9BACL</name>
<dbReference type="FunFam" id="1.10.10.10:FF:000214">
    <property type="entry name" value="Methylated-DNA--protein-cysteine methyltransferase"/>
    <property type="match status" value="1"/>
</dbReference>
<evidence type="ECO:0000256" key="1">
    <source>
        <dbReference type="ARBA" id="ARBA00001286"/>
    </source>
</evidence>
<dbReference type="SUPFAM" id="SSF46767">
    <property type="entry name" value="Methylated DNA-protein cysteine methyltransferase, C-terminal domain"/>
    <property type="match status" value="1"/>
</dbReference>
<evidence type="ECO:0000256" key="6">
    <source>
        <dbReference type="ARBA" id="ARBA00022763"/>
    </source>
</evidence>
<evidence type="ECO:0000256" key="7">
    <source>
        <dbReference type="ARBA" id="ARBA00023204"/>
    </source>
</evidence>
<evidence type="ECO:0000313" key="13">
    <source>
        <dbReference type="Proteomes" id="UP000518605"/>
    </source>
</evidence>
<organism evidence="12 13">
    <name type="scientific">Paenibacillus endophyticus</name>
    <dbReference type="NCBI Taxonomy" id="1294268"/>
    <lineage>
        <taxon>Bacteria</taxon>
        <taxon>Bacillati</taxon>
        <taxon>Bacillota</taxon>
        <taxon>Bacilli</taxon>
        <taxon>Bacillales</taxon>
        <taxon>Paenibacillaceae</taxon>
        <taxon>Paenibacillus</taxon>
    </lineage>
</organism>
<dbReference type="GO" id="GO:0003908">
    <property type="term" value="F:methylated-DNA-[protein]-cysteine S-methyltransferase activity"/>
    <property type="evidence" value="ECO:0007669"/>
    <property type="project" value="UniProtKB-UniRule"/>
</dbReference>
<dbReference type="InterPro" id="IPR023546">
    <property type="entry name" value="MGMT"/>
</dbReference>
<dbReference type="NCBIfam" id="TIGR00589">
    <property type="entry name" value="ogt"/>
    <property type="match status" value="1"/>
</dbReference>
<evidence type="ECO:0000259" key="11">
    <source>
        <dbReference type="Pfam" id="PF02870"/>
    </source>
</evidence>
<feature type="domain" description="Methylguanine DNA methyltransferase ribonuclease-like" evidence="11">
    <location>
        <begin position="6"/>
        <end position="90"/>
    </location>
</feature>
<evidence type="ECO:0000313" key="12">
    <source>
        <dbReference type="EMBL" id="MBB3155677.1"/>
    </source>
</evidence>
<keyword evidence="5 9" id="KW-0808">Transferase</keyword>
<dbReference type="EC" id="2.1.1.63" evidence="9"/>
<comment type="function">
    <text evidence="9">Involved in the cellular defense against the biological effects of O6-methylguanine (O6-MeG) and O4-methylthymine (O4-MeT) in DNA. Repairs the methylated nucleobase in DNA by stoichiometrically transferring the methyl group to a cysteine residue in the enzyme. This is a suicide reaction: the enzyme is irreversibly inactivated.</text>
</comment>
<dbReference type="InterPro" id="IPR014048">
    <property type="entry name" value="MethylDNA_cys_MeTrfase_DNA-bd"/>
</dbReference>
<dbReference type="Proteomes" id="UP000518605">
    <property type="component" value="Unassembled WGS sequence"/>
</dbReference>
<dbReference type="InterPro" id="IPR008332">
    <property type="entry name" value="MethylG_MeTrfase_N"/>
</dbReference>
<dbReference type="PROSITE" id="PS00374">
    <property type="entry name" value="MGMT"/>
    <property type="match status" value="1"/>
</dbReference>
<reference evidence="12 13" key="1">
    <citation type="submission" date="2020-08" db="EMBL/GenBank/DDBJ databases">
        <title>Genomic Encyclopedia of Type Strains, Phase III (KMG-III): the genomes of soil and plant-associated and newly described type strains.</title>
        <authorList>
            <person name="Whitman W."/>
        </authorList>
    </citation>
    <scope>NUCLEOTIDE SEQUENCE [LARGE SCALE GENOMIC DNA]</scope>
    <source>
        <strain evidence="12 13">CECT 8234</strain>
    </source>
</reference>
<evidence type="ECO:0000259" key="10">
    <source>
        <dbReference type="Pfam" id="PF01035"/>
    </source>
</evidence>
<dbReference type="InterPro" id="IPR001497">
    <property type="entry name" value="MethylDNA_cys_MeTrfase_AS"/>
</dbReference>
<dbReference type="HAMAP" id="MF_00772">
    <property type="entry name" value="OGT"/>
    <property type="match status" value="1"/>
</dbReference>
<comment type="miscellaneous">
    <text evidence="9">This enzyme catalyzes only one turnover and therefore is not strictly catalytic. According to one definition, an enzyme is a biocatalyst that acts repeatedly and over many reaction cycles.</text>
</comment>
<comment type="catalytic activity">
    <reaction evidence="8 9">
        <text>a 6-O-methyl-2'-deoxyguanosine in DNA + L-cysteinyl-[protein] = S-methyl-L-cysteinyl-[protein] + a 2'-deoxyguanosine in DNA</text>
        <dbReference type="Rhea" id="RHEA:24000"/>
        <dbReference type="Rhea" id="RHEA-COMP:10131"/>
        <dbReference type="Rhea" id="RHEA-COMP:10132"/>
        <dbReference type="Rhea" id="RHEA-COMP:11367"/>
        <dbReference type="Rhea" id="RHEA-COMP:11368"/>
        <dbReference type="ChEBI" id="CHEBI:29950"/>
        <dbReference type="ChEBI" id="CHEBI:82612"/>
        <dbReference type="ChEBI" id="CHEBI:85445"/>
        <dbReference type="ChEBI" id="CHEBI:85448"/>
        <dbReference type="EC" id="2.1.1.63"/>
    </reaction>
</comment>
<keyword evidence="4 9" id="KW-0489">Methyltransferase</keyword>
<dbReference type="GO" id="GO:0005737">
    <property type="term" value="C:cytoplasm"/>
    <property type="evidence" value="ECO:0007669"/>
    <property type="project" value="UniProtKB-SubCell"/>
</dbReference>
<feature type="domain" description="Methylated-DNA-[protein]-cysteine S-methyltransferase DNA binding" evidence="10">
    <location>
        <begin position="95"/>
        <end position="174"/>
    </location>
</feature>
<keyword evidence="13" id="KW-1185">Reference proteome</keyword>
<evidence type="ECO:0000256" key="3">
    <source>
        <dbReference type="ARBA" id="ARBA00022490"/>
    </source>
</evidence>
<keyword evidence="7 9" id="KW-0234">DNA repair</keyword>
<proteinExistence type="inferred from homology"/>
<evidence type="ECO:0000256" key="9">
    <source>
        <dbReference type="HAMAP-Rule" id="MF_00772"/>
    </source>
</evidence>
<dbReference type="InterPro" id="IPR036388">
    <property type="entry name" value="WH-like_DNA-bd_sf"/>
</dbReference>
<gene>
    <name evidence="12" type="ORF">FHS16_005785</name>
</gene>
<comment type="similarity">
    <text evidence="2 9">Belongs to the MGMT family.</text>
</comment>
<dbReference type="EMBL" id="JACHXW010000027">
    <property type="protein sequence ID" value="MBB3155677.1"/>
    <property type="molecule type" value="Genomic_DNA"/>
</dbReference>
<dbReference type="Pfam" id="PF01035">
    <property type="entry name" value="DNA_binding_1"/>
    <property type="match status" value="1"/>
</dbReference>
<protein>
    <recommendedName>
        <fullName evidence="9">Methylated-DNA--protein-cysteine methyltransferase</fullName>
        <ecNumber evidence="9">2.1.1.63</ecNumber>
    </recommendedName>
    <alternativeName>
        <fullName evidence="9">6-O-methylguanine-DNA methyltransferase</fullName>
        <shortName evidence="9">MGMT</shortName>
    </alternativeName>
    <alternativeName>
        <fullName evidence="9">O-6-methylguanine-DNA-alkyltransferase</fullName>
    </alternativeName>
</protein>
<comment type="caution">
    <text evidence="12">The sequence shown here is derived from an EMBL/GenBank/DDBJ whole genome shotgun (WGS) entry which is preliminary data.</text>
</comment>
<keyword evidence="6 9" id="KW-0227">DNA damage</keyword>
<comment type="subcellular location">
    <subcellularLocation>
        <location evidence="9">Cytoplasm</location>
    </subcellularLocation>
</comment>
<dbReference type="PANTHER" id="PTHR10815:SF5">
    <property type="entry name" value="METHYLATED-DNA--PROTEIN-CYSTEINE METHYLTRANSFERASE"/>
    <property type="match status" value="1"/>
</dbReference>
<dbReference type="PANTHER" id="PTHR10815">
    <property type="entry name" value="METHYLATED-DNA--PROTEIN-CYSTEINE METHYLTRANSFERASE"/>
    <property type="match status" value="1"/>
</dbReference>
<dbReference type="CDD" id="cd06445">
    <property type="entry name" value="ATase"/>
    <property type="match status" value="1"/>
</dbReference>
<dbReference type="Gene3D" id="3.30.160.70">
    <property type="entry name" value="Methylated DNA-protein cysteine methyltransferase domain"/>
    <property type="match status" value="1"/>
</dbReference>
<feature type="active site" description="Nucleophile; methyl group acceptor" evidence="9">
    <location>
        <position position="146"/>
    </location>
</feature>
<evidence type="ECO:0000256" key="5">
    <source>
        <dbReference type="ARBA" id="ARBA00022679"/>
    </source>
</evidence>
<comment type="catalytic activity">
    <reaction evidence="1 9">
        <text>a 4-O-methyl-thymidine in DNA + L-cysteinyl-[protein] = a thymidine in DNA + S-methyl-L-cysteinyl-[protein]</text>
        <dbReference type="Rhea" id="RHEA:53428"/>
        <dbReference type="Rhea" id="RHEA-COMP:10131"/>
        <dbReference type="Rhea" id="RHEA-COMP:10132"/>
        <dbReference type="Rhea" id="RHEA-COMP:13555"/>
        <dbReference type="Rhea" id="RHEA-COMP:13556"/>
        <dbReference type="ChEBI" id="CHEBI:29950"/>
        <dbReference type="ChEBI" id="CHEBI:82612"/>
        <dbReference type="ChEBI" id="CHEBI:137386"/>
        <dbReference type="ChEBI" id="CHEBI:137387"/>
        <dbReference type="EC" id="2.1.1.63"/>
    </reaction>
</comment>
<evidence type="ECO:0000256" key="8">
    <source>
        <dbReference type="ARBA" id="ARBA00049348"/>
    </source>
</evidence>
<dbReference type="GO" id="GO:0006307">
    <property type="term" value="P:DNA alkylation repair"/>
    <property type="evidence" value="ECO:0007669"/>
    <property type="project" value="UniProtKB-UniRule"/>
</dbReference>
<dbReference type="SUPFAM" id="SSF53155">
    <property type="entry name" value="Methylated DNA-protein cysteine methyltransferase domain"/>
    <property type="match status" value="1"/>
</dbReference>
<evidence type="ECO:0000256" key="2">
    <source>
        <dbReference type="ARBA" id="ARBA00008711"/>
    </source>
</evidence>
<accession>A0A7W5CDM3</accession>